<gene>
    <name evidence="2" type="ORF">KUF71_012384</name>
</gene>
<evidence type="ECO:0000313" key="3">
    <source>
        <dbReference type="Proteomes" id="UP001219518"/>
    </source>
</evidence>
<dbReference type="AlphaFoldDB" id="A0AAE1I597"/>
<dbReference type="Proteomes" id="UP001219518">
    <property type="component" value="Unassembled WGS sequence"/>
</dbReference>
<organism evidence="2 3">
    <name type="scientific">Frankliniella fusca</name>
    <dbReference type="NCBI Taxonomy" id="407009"/>
    <lineage>
        <taxon>Eukaryota</taxon>
        <taxon>Metazoa</taxon>
        <taxon>Ecdysozoa</taxon>
        <taxon>Arthropoda</taxon>
        <taxon>Hexapoda</taxon>
        <taxon>Insecta</taxon>
        <taxon>Pterygota</taxon>
        <taxon>Neoptera</taxon>
        <taxon>Paraneoptera</taxon>
        <taxon>Thysanoptera</taxon>
        <taxon>Terebrantia</taxon>
        <taxon>Thripoidea</taxon>
        <taxon>Thripidae</taxon>
        <taxon>Frankliniella</taxon>
    </lineage>
</organism>
<name>A0AAE1I597_9NEOP</name>
<keyword evidence="3" id="KW-1185">Reference proteome</keyword>
<proteinExistence type="predicted"/>
<accession>A0AAE1I597</accession>
<evidence type="ECO:0000313" key="2">
    <source>
        <dbReference type="EMBL" id="KAK3932311.1"/>
    </source>
</evidence>
<comment type="caution">
    <text evidence="2">The sequence shown here is derived from an EMBL/GenBank/DDBJ whole genome shotgun (WGS) entry which is preliminary data.</text>
</comment>
<evidence type="ECO:0000256" key="1">
    <source>
        <dbReference type="SAM" id="Phobius"/>
    </source>
</evidence>
<reference evidence="2" key="2">
    <citation type="journal article" date="2023" name="BMC Genomics">
        <title>Pest status, molecular evolution, and epigenetic factors derived from the genome assembly of Frankliniella fusca, a thysanopteran phytovirus vector.</title>
        <authorList>
            <person name="Catto M.A."/>
            <person name="Labadie P.E."/>
            <person name="Jacobson A.L."/>
            <person name="Kennedy G.G."/>
            <person name="Srinivasan R."/>
            <person name="Hunt B.G."/>
        </authorList>
    </citation>
    <scope>NUCLEOTIDE SEQUENCE</scope>
    <source>
        <strain evidence="2">PL_HMW_Pooled</strain>
    </source>
</reference>
<keyword evidence="1" id="KW-0472">Membrane</keyword>
<dbReference type="EMBL" id="JAHWGI010001435">
    <property type="protein sequence ID" value="KAK3932311.1"/>
    <property type="molecule type" value="Genomic_DNA"/>
</dbReference>
<keyword evidence="1" id="KW-1133">Transmembrane helix</keyword>
<reference evidence="2" key="1">
    <citation type="submission" date="2021-07" db="EMBL/GenBank/DDBJ databases">
        <authorList>
            <person name="Catto M.A."/>
            <person name="Jacobson A."/>
            <person name="Kennedy G."/>
            <person name="Labadie P."/>
            <person name="Hunt B.G."/>
            <person name="Srinivasan R."/>
        </authorList>
    </citation>
    <scope>NUCLEOTIDE SEQUENCE</scope>
    <source>
        <strain evidence="2">PL_HMW_Pooled</strain>
        <tissue evidence="2">Head</tissue>
    </source>
</reference>
<keyword evidence="1" id="KW-0812">Transmembrane</keyword>
<sequence length="87" mass="9782">MWMTYPFLSHLNPSTFHEMHVAHIALLAPGLLAYATFVGLQQETMATDCFCHQFNKLIESVNEVAISLPNGHSLKFAVTPTWHQISV</sequence>
<feature type="transmembrane region" description="Helical" evidence="1">
    <location>
        <begin position="20"/>
        <end position="40"/>
    </location>
</feature>
<protein>
    <submittedName>
        <fullName evidence="2">Diflavin flavoprotein A 1</fullName>
    </submittedName>
</protein>